<organism evidence="1">
    <name type="scientific">marine sediment metagenome</name>
    <dbReference type="NCBI Taxonomy" id="412755"/>
    <lineage>
        <taxon>unclassified sequences</taxon>
        <taxon>metagenomes</taxon>
        <taxon>ecological metagenomes</taxon>
    </lineage>
</organism>
<protein>
    <submittedName>
        <fullName evidence="1">Uncharacterized protein</fullName>
    </submittedName>
</protein>
<dbReference type="EMBL" id="BARU01044236">
    <property type="protein sequence ID" value="GAH76744.1"/>
    <property type="molecule type" value="Genomic_DNA"/>
</dbReference>
<name>X1JEI1_9ZZZZ</name>
<proteinExistence type="predicted"/>
<comment type="caution">
    <text evidence="1">The sequence shown here is derived from an EMBL/GenBank/DDBJ whole genome shotgun (WGS) entry which is preliminary data.</text>
</comment>
<gene>
    <name evidence="1" type="ORF">S03H2_67534</name>
</gene>
<accession>X1JEI1</accession>
<reference evidence="1" key="1">
    <citation type="journal article" date="2014" name="Front. Microbiol.">
        <title>High frequency of phylogenetically diverse reductive dehalogenase-homologous genes in deep subseafloor sedimentary metagenomes.</title>
        <authorList>
            <person name="Kawai M."/>
            <person name="Futagami T."/>
            <person name="Toyoda A."/>
            <person name="Takaki Y."/>
            <person name="Nishi S."/>
            <person name="Hori S."/>
            <person name="Arai W."/>
            <person name="Tsubouchi T."/>
            <person name="Morono Y."/>
            <person name="Uchiyama I."/>
            <person name="Ito T."/>
            <person name="Fujiyama A."/>
            <person name="Inagaki F."/>
            <person name="Takami H."/>
        </authorList>
    </citation>
    <scope>NUCLEOTIDE SEQUENCE</scope>
    <source>
        <strain evidence="1">Expedition CK06-06</strain>
    </source>
</reference>
<evidence type="ECO:0000313" key="1">
    <source>
        <dbReference type="EMBL" id="GAH76744.1"/>
    </source>
</evidence>
<sequence>MFCKHINGKCQLTEQTLPAEKAEGVRFVKREETVAIYEIGSGSYHFVVDNRPLSISSPRPTLVTSPANTN</sequence>
<dbReference type="AlphaFoldDB" id="X1JEI1"/>